<evidence type="ECO:0000256" key="2">
    <source>
        <dbReference type="ARBA" id="ARBA00022963"/>
    </source>
</evidence>
<dbReference type="KEGG" id="cau:Caur_3137"/>
<keyword evidence="7" id="KW-1185">Reference proteome</keyword>
<gene>
    <name evidence="6" type="ordered locus">Caur_3137</name>
</gene>
<feature type="active site" description="Nucleophile" evidence="4">
    <location>
        <position position="61"/>
    </location>
</feature>
<dbReference type="eggNOG" id="COG1752">
    <property type="taxonomic scope" value="Bacteria"/>
</dbReference>
<dbReference type="AlphaFoldDB" id="A9WHK8"/>
<dbReference type="Pfam" id="PF01734">
    <property type="entry name" value="Patatin"/>
    <property type="match status" value="1"/>
</dbReference>
<organism evidence="6 7">
    <name type="scientific">Chloroflexus aurantiacus (strain ATCC 29366 / DSM 635 / J-10-fl)</name>
    <dbReference type="NCBI Taxonomy" id="324602"/>
    <lineage>
        <taxon>Bacteria</taxon>
        <taxon>Bacillati</taxon>
        <taxon>Chloroflexota</taxon>
        <taxon>Chloroflexia</taxon>
        <taxon>Chloroflexales</taxon>
        <taxon>Chloroflexineae</taxon>
        <taxon>Chloroflexaceae</taxon>
        <taxon>Chloroflexus</taxon>
    </lineage>
</organism>
<feature type="active site" description="Proton acceptor" evidence="4">
    <location>
        <position position="173"/>
    </location>
</feature>
<dbReference type="Gene3D" id="3.40.1090.10">
    <property type="entry name" value="Cytosolic phospholipase A2 catalytic domain"/>
    <property type="match status" value="2"/>
</dbReference>
<evidence type="ECO:0000256" key="3">
    <source>
        <dbReference type="ARBA" id="ARBA00023098"/>
    </source>
</evidence>
<keyword evidence="3 4" id="KW-0443">Lipid metabolism</keyword>
<feature type="short sequence motif" description="GXGXXG" evidence="4">
    <location>
        <begin position="32"/>
        <end position="37"/>
    </location>
</feature>
<feature type="short sequence motif" description="DGA/G" evidence="4">
    <location>
        <begin position="173"/>
        <end position="175"/>
    </location>
</feature>
<dbReference type="HOGENOM" id="CLU_047251_0_0_0"/>
<dbReference type="CDD" id="cd07205">
    <property type="entry name" value="Pat_PNPLA6_PNPLA7_NTE1_like"/>
    <property type="match status" value="1"/>
</dbReference>
<dbReference type="EnsemblBacteria" id="ABY36334">
    <property type="protein sequence ID" value="ABY36334"/>
    <property type="gene ID" value="Caur_3137"/>
</dbReference>
<dbReference type="GO" id="GO:0016042">
    <property type="term" value="P:lipid catabolic process"/>
    <property type="evidence" value="ECO:0007669"/>
    <property type="project" value="UniProtKB-UniRule"/>
</dbReference>
<dbReference type="PATRIC" id="fig|324602.8.peg.3541"/>
<accession>A9WHK8</accession>
<keyword evidence="2 4" id="KW-0442">Lipid degradation</keyword>
<dbReference type="PROSITE" id="PS51635">
    <property type="entry name" value="PNPLA"/>
    <property type="match status" value="1"/>
</dbReference>
<evidence type="ECO:0000256" key="1">
    <source>
        <dbReference type="ARBA" id="ARBA00022801"/>
    </source>
</evidence>
<dbReference type="InParanoid" id="A9WHK8"/>
<evidence type="ECO:0000313" key="6">
    <source>
        <dbReference type="EMBL" id="ABY36334.1"/>
    </source>
</evidence>
<name>A9WHK8_CHLAA</name>
<proteinExistence type="predicted"/>
<dbReference type="InterPro" id="IPR016035">
    <property type="entry name" value="Acyl_Trfase/lysoPLipase"/>
</dbReference>
<dbReference type="InterPro" id="IPR050301">
    <property type="entry name" value="NTE"/>
</dbReference>
<dbReference type="PANTHER" id="PTHR14226:SF29">
    <property type="entry name" value="NEUROPATHY TARGET ESTERASE SWS"/>
    <property type="match status" value="1"/>
</dbReference>
<dbReference type="Proteomes" id="UP000002008">
    <property type="component" value="Chromosome"/>
</dbReference>
<reference evidence="7" key="1">
    <citation type="journal article" date="2011" name="BMC Genomics">
        <title>Complete genome sequence of the filamentous anoxygenic phototrophic bacterium Chloroflexus aurantiacus.</title>
        <authorList>
            <person name="Tang K.H."/>
            <person name="Barry K."/>
            <person name="Chertkov O."/>
            <person name="Dalin E."/>
            <person name="Han C.S."/>
            <person name="Hauser L.J."/>
            <person name="Honchak B.M."/>
            <person name="Karbach L.E."/>
            <person name="Land M.L."/>
            <person name="Lapidus A."/>
            <person name="Larimer F.W."/>
            <person name="Mikhailova N."/>
            <person name="Pitluck S."/>
            <person name="Pierson B.K."/>
            <person name="Blankenship R.E."/>
        </authorList>
    </citation>
    <scope>NUCLEOTIDE SEQUENCE [LARGE SCALE GENOMIC DNA]</scope>
    <source>
        <strain evidence="7">ATCC 29366 / DSM 635 / J-10-fl</strain>
    </source>
</reference>
<sequence>MNMTRWITTIRERLQRPAPPPETRRIGLALSGGGGKGAAHIGVLQVIQELDIPIDLIVGTSAGGAVAVLYAAGFDLAAIQDVFRQSALRRIATPDPTGTGIIGQRRREEMLYRLLGDRTFADLNLPCAVVATDLVSGETVVLNEGPVVPALLATTALPALFPPVPYGDMLLADGGILNNLPVDVAYELGAQRVIAVDLRDAQAGFSLQPEENDSLLARFMFAPKQFAVAQRALSLLMAEATELRLQQHPPDVLIQPDVASIHTLDLSTPEKGYAIGLEAARELAGELIDLRLWRNGTQLAVQPQPRRARKIERKRSVMIGSNRLPARSRPEAAGTV</sequence>
<protein>
    <submittedName>
        <fullName evidence="6">Patatin</fullName>
    </submittedName>
</protein>
<dbReference type="InterPro" id="IPR002641">
    <property type="entry name" value="PNPLA_dom"/>
</dbReference>
<dbReference type="PANTHER" id="PTHR14226">
    <property type="entry name" value="NEUROPATHY TARGET ESTERASE/SWISS CHEESE D.MELANOGASTER"/>
    <property type="match status" value="1"/>
</dbReference>
<dbReference type="FunCoup" id="A9WHK8">
    <property type="interactions" value="42"/>
</dbReference>
<dbReference type="GO" id="GO:0016787">
    <property type="term" value="F:hydrolase activity"/>
    <property type="evidence" value="ECO:0007669"/>
    <property type="project" value="UniProtKB-UniRule"/>
</dbReference>
<keyword evidence="1 4" id="KW-0378">Hydrolase</keyword>
<evidence type="ECO:0000313" key="7">
    <source>
        <dbReference type="Proteomes" id="UP000002008"/>
    </source>
</evidence>
<feature type="short sequence motif" description="GXSXG" evidence="4">
    <location>
        <begin position="59"/>
        <end position="63"/>
    </location>
</feature>
<evidence type="ECO:0000259" key="5">
    <source>
        <dbReference type="PROSITE" id="PS51635"/>
    </source>
</evidence>
<evidence type="ECO:0000256" key="4">
    <source>
        <dbReference type="PROSITE-ProRule" id="PRU01161"/>
    </source>
</evidence>
<feature type="domain" description="PNPLA" evidence="5">
    <location>
        <begin position="28"/>
        <end position="186"/>
    </location>
</feature>
<dbReference type="EMBL" id="CP000909">
    <property type="protein sequence ID" value="ABY36334.1"/>
    <property type="molecule type" value="Genomic_DNA"/>
</dbReference>
<dbReference type="SUPFAM" id="SSF52151">
    <property type="entry name" value="FabD/lysophospholipase-like"/>
    <property type="match status" value="1"/>
</dbReference>